<dbReference type="KEGG" id="rhoz:GXP67_00815"/>
<keyword evidence="2" id="KW-1185">Reference proteome</keyword>
<evidence type="ECO:0000313" key="2">
    <source>
        <dbReference type="Proteomes" id="UP000480178"/>
    </source>
</evidence>
<name>A0A6C0GBJ8_9BACT</name>
<dbReference type="Proteomes" id="UP000480178">
    <property type="component" value="Chromosome"/>
</dbReference>
<accession>A0A6C0GBJ8</accession>
<organism evidence="1 2">
    <name type="scientific">Rhodocytophaga rosea</name>
    <dbReference type="NCBI Taxonomy" id="2704465"/>
    <lineage>
        <taxon>Bacteria</taxon>
        <taxon>Pseudomonadati</taxon>
        <taxon>Bacteroidota</taxon>
        <taxon>Cytophagia</taxon>
        <taxon>Cytophagales</taxon>
        <taxon>Rhodocytophagaceae</taxon>
        <taxon>Rhodocytophaga</taxon>
    </lineage>
</organism>
<dbReference type="EMBL" id="CP048222">
    <property type="protein sequence ID" value="QHT65316.1"/>
    <property type="molecule type" value="Genomic_DNA"/>
</dbReference>
<dbReference type="AlphaFoldDB" id="A0A6C0GBJ8"/>
<proteinExistence type="predicted"/>
<dbReference type="RefSeq" id="WP_162441403.1">
    <property type="nucleotide sequence ID" value="NZ_CP048222.1"/>
</dbReference>
<reference evidence="1 2" key="1">
    <citation type="submission" date="2020-01" db="EMBL/GenBank/DDBJ databases">
        <authorList>
            <person name="Kim M.K."/>
        </authorList>
    </citation>
    <scope>NUCLEOTIDE SEQUENCE [LARGE SCALE GENOMIC DNA]</scope>
    <source>
        <strain evidence="1 2">172606-1</strain>
    </source>
</reference>
<evidence type="ECO:0000313" key="1">
    <source>
        <dbReference type="EMBL" id="QHT65316.1"/>
    </source>
</evidence>
<gene>
    <name evidence="1" type="ORF">GXP67_00815</name>
</gene>
<protein>
    <submittedName>
        <fullName evidence="1">Uncharacterized protein</fullName>
    </submittedName>
</protein>
<sequence>MAMHIITDHPESLLEKLEQQLHYTDASWGVDRQNRYLQRSREADYPYYFRYILKEGGIEIVFIDVHNQYSTSSVNKYAGELVGLLLTIFTGDTLLNHLEAAPYNLPNS</sequence>